<feature type="compositionally biased region" description="Acidic residues" evidence="1">
    <location>
        <begin position="343"/>
        <end position="362"/>
    </location>
</feature>
<keyword evidence="4" id="KW-1185">Reference proteome</keyword>
<dbReference type="AlphaFoldDB" id="T1JW58"/>
<evidence type="ECO:0000313" key="4">
    <source>
        <dbReference type="Proteomes" id="UP000015104"/>
    </source>
</evidence>
<feature type="transmembrane region" description="Helical" evidence="2">
    <location>
        <begin position="162"/>
        <end position="181"/>
    </location>
</feature>
<keyword evidence="2" id="KW-1133">Transmembrane helix</keyword>
<evidence type="ECO:0000313" key="3">
    <source>
        <dbReference type="EnsemblMetazoa" id="tetur02g07090.1"/>
    </source>
</evidence>
<name>T1JW58_TETUR</name>
<protein>
    <submittedName>
        <fullName evidence="3">Uncharacterized protein</fullName>
    </submittedName>
</protein>
<feature type="transmembrane region" description="Helical" evidence="2">
    <location>
        <begin position="133"/>
        <end position="150"/>
    </location>
</feature>
<keyword evidence="2" id="KW-0472">Membrane</keyword>
<organism evidence="3 4">
    <name type="scientific">Tetranychus urticae</name>
    <name type="common">Two-spotted spider mite</name>
    <dbReference type="NCBI Taxonomy" id="32264"/>
    <lineage>
        <taxon>Eukaryota</taxon>
        <taxon>Metazoa</taxon>
        <taxon>Ecdysozoa</taxon>
        <taxon>Arthropoda</taxon>
        <taxon>Chelicerata</taxon>
        <taxon>Arachnida</taxon>
        <taxon>Acari</taxon>
        <taxon>Acariformes</taxon>
        <taxon>Trombidiformes</taxon>
        <taxon>Prostigmata</taxon>
        <taxon>Eleutherengona</taxon>
        <taxon>Raphignathae</taxon>
        <taxon>Tetranychoidea</taxon>
        <taxon>Tetranychidae</taxon>
        <taxon>Tetranychus</taxon>
    </lineage>
</organism>
<reference evidence="4" key="1">
    <citation type="submission" date="2011-08" db="EMBL/GenBank/DDBJ databases">
        <authorList>
            <person name="Rombauts S."/>
        </authorList>
    </citation>
    <scope>NUCLEOTIDE SEQUENCE</scope>
    <source>
        <strain evidence="4">London</strain>
    </source>
</reference>
<accession>T1JW58</accession>
<sequence>MTSVALCVSTIIGSGSELKSSHFGLLERSFSRASKNFHQSVAHFNTSIATDQKNPFNSSVTLPPLVARTMREHQCCGWYWPQEFCKASSCPGSCCPETMEGQSSRKWVSGCSNANRFKDVCFDKMILIYKSDLITMHTLAGLIIPFFISNDQQHKSKIMMKTIFTVVNAVILWSLIEAVALKDEKLSPKLVSKEENASASRWLLQKSNETKSSASFDSFRVSTPETNRDGTLLLDSYHDFTSKHHHHLHHPHNGHHYGAREDAYHHHGHHNYHHYDHHDYPYFNHNRHHRHLPYPSDDVGSEEVANPDGVTDGIDSVNNDGEITEPIVDSEIPADPAVNGELVDPESEEQPEPLDDADVTEDPIESDVEEIPIEDVPGEPVNGEIVSNESGYPRTAHNYDYNHYDPSLSNTYDHRYPIFSHLPPKHFKCSHVKHSGHSSDIEARCQVILPGNRSGKWEILHFLHKSSPLKSNATPLQWTSLSRD</sequence>
<reference evidence="3" key="2">
    <citation type="submission" date="2015-06" db="UniProtKB">
        <authorList>
            <consortium name="EnsemblMetazoa"/>
        </authorList>
    </citation>
    <scope>IDENTIFICATION</scope>
</reference>
<dbReference type="EMBL" id="CAEY01000807">
    <property type="status" value="NOT_ANNOTATED_CDS"/>
    <property type="molecule type" value="Genomic_DNA"/>
</dbReference>
<proteinExistence type="predicted"/>
<feature type="region of interest" description="Disordered" evidence="1">
    <location>
        <begin position="328"/>
        <end position="362"/>
    </location>
</feature>
<dbReference type="Proteomes" id="UP000015104">
    <property type="component" value="Unassembled WGS sequence"/>
</dbReference>
<dbReference type="HOGENOM" id="CLU_761487_0_0_1"/>
<dbReference type="EnsemblMetazoa" id="tetur02g07090.1">
    <property type="protein sequence ID" value="tetur02g07090.1"/>
    <property type="gene ID" value="tetur02g07090"/>
</dbReference>
<keyword evidence="2" id="KW-0812">Transmembrane</keyword>
<evidence type="ECO:0000256" key="2">
    <source>
        <dbReference type="SAM" id="Phobius"/>
    </source>
</evidence>
<evidence type="ECO:0000256" key="1">
    <source>
        <dbReference type="SAM" id="MobiDB-lite"/>
    </source>
</evidence>